<evidence type="ECO:0000256" key="4">
    <source>
        <dbReference type="ARBA" id="ARBA00022989"/>
    </source>
</evidence>
<proteinExistence type="predicted"/>
<dbReference type="NCBIfam" id="NF038403">
    <property type="entry name" value="perm_prefix_1"/>
    <property type="match status" value="1"/>
</dbReference>
<dbReference type="PANTHER" id="PTHR30474">
    <property type="entry name" value="CELL CYCLE PROTEIN"/>
    <property type="match status" value="1"/>
</dbReference>
<feature type="transmembrane region" description="Helical" evidence="6">
    <location>
        <begin position="83"/>
        <end position="101"/>
    </location>
</feature>
<keyword evidence="3" id="KW-0133">Cell shape</keyword>
<keyword evidence="8" id="KW-1185">Reference proteome</keyword>
<dbReference type="GO" id="GO:0008360">
    <property type="term" value="P:regulation of cell shape"/>
    <property type="evidence" value="ECO:0007669"/>
    <property type="project" value="UniProtKB-KW"/>
</dbReference>
<feature type="transmembrane region" description="Helical" evidence="6">
    <location>
        <begin position="261"/>
        <end position="278"/>
    </location>
</feature>
<accession>A0A841TG26</accession>
<feature type="transmembrane region" description="Helical" evidence="6">
    <location>
        <begin position="414"/>
        <end position="434"/>
    </location>
</feature>
<reference evidence="7 8" key="1">
    <citation type="submission" date="2020-08" db="EMBL/GenBank/DDBJ databases">
        <title>Cohnella phylogeny.</title>
        <authorList>
            <person name="Dunlap C."/>
        </authorList>
    </citation>
    <scope>NUCLEOTIDE SEQUENCE [LARGE SCALE GENOMIC DNA]</scope>
    <source>
        <strain evidence="7 8">DSM 103658</strain>
    </source>
</reference>
<keyword evidence="5 6" id="KW-0472">Membrane</keyword>
<evidence type="ECO:0000256" key="2">
    <source>
        <dbReference type="ARBA" id="ARBA00022692"/>
    </source>
</evidence>
<dbReference type="RefSeq" id="WP_185180156.1">
    <property type="nucleotide sequence ID" value="NZ_CBCSEP010000001.1"/>
</dbReference>
<dbReference type="GO" id="GO:0015648">
    <property type="term" value="F:lipid-linked peptidoglycan transporter activity"/>
    <property type="evidence" value="ECO:0007669"/>
    <property type="project" value="TreeGrafter"/>
</dbReference>
<feature type="transmembrane region" description="Helical" evidence="6">
    <location>
        <begin position="375"/>
        <end position="394"/>
    </location>
</feature>
<dbReference type="Proteomes" id="UP000574133">
    <property type="component" value="Unassembled WGS sequence"/>
</dbReference>
<dbReference type="GO" id="GO:0005886">
    <property type="term" value="C:plasma membrane"/>
    <property type="evidence" value="ECO:0007669"/>
    <property type="project" value="TreeGrafter"/>
</dbReference>
<sequence length="450" mass="50769">MNRSLREEHIKAYLDEVCRHIRAKDRHEEIRLELAGHLEEITDERLAEGMDEEDAIRQAIRQMGDARRIGLQLHRVHKPRTEWSLVILAVLLVGFAIVAMYALQEGTTGAVSRIPFMEHKLLLSGAGIAAMALLYFFDYRKLRMLSWFLYGAAVLLMLWPRLAGSPAINGQLKWIWIGVLRLDVTSIAPYLFMAGIAGLLSFGEWDSRLSMRAVPRYVKESLLYFAVPSYLYLLSHSFITLAIHCFGVTIMILALGQWRRYIAYLVPFAAVISLIIGLKPSSVYPFYLFRIQSFFDPSTSPYLYLSEDWRSLLRSAGFWGRGIGQETPQLVYYYSNNIFAYLIYILGWGAGLLLAALIALLLFRAAHVAKQAADPFARTLVIGVTSILAFKFVWSLLMSVGLLPYIGVTVPLVGYNGFSTVAELSAIGILLSVYRRKDGARRSRAPIKQG</sequence>
<feature type="transmembrane region" description="Helical" evidence="6">
    <location>
        <begin position="121"/>
        <end position="137"/>
    </location>
</feature>
<protein>
    <submittedName>
        <fullName evidence="7">FtsW/RodA/SpoVE family cell cycle protein</fullName>
    </submittedName>
</protein>
<dbReference type="InterPro" id="IPR047928">
    <property type="entry name" value="Perm_prefix_1"/>
</dbReference>
<dbReference type="InterPro" id="IPR001182">
    <property type="entry name" value="FtsW/RodA"/>
</dbReference>
<evidence type="ECO:0000313" key="7">
    <source>
        <dbReference type="EMBL" id="MBB6678889.1"/>
    </source>
</evidence>
<comment type="caution">
    <text evidence="7">The sequence shown here is derived from an EMBL/GenBank/DDBJ whole genome shotgun (WGS) entry which is preliminary data.</text>
</comment>
<evidence type="ECO:0000313" key="8">
    <source>
        <dbReference type="Proteomes" id="UP000574133"/>
    </source>
</evidence>
<evidence type="ECO:0000256" key="6">
    <source>
        <dbReference type="SAM" id="Phobius"/>
    </source>
</evidence>
<feature type="transmembrane region" description="Helical" evidence="6">
    <location>
        <begin position="222"/>
        <end position="255"/>
    </location>
</feature>
<evidence type="ECO:0000256" key="1">
    <source>
        <dbReference type="ARBA" id="ARBA00004141"/>
    </source>
</evidence>
<dbReference type="Pfam" id="PF01098">
    <property type="entry name" value="FTSW_RODA_SPOVE"/>
    <property type="match status" value="1"/>
</dbReference>
<keyword evidence="2 6" id="KW-0812">Transmembrane</keyword>
<gene>
    <name evidence="7" type="ORF">H4Q31_16490</name>
</gene>
<comment type="subcellular location">
    <subcellularLocation>
        <location evidence="1">Membrane</location>
        <topology evidence="1">Multi-pass membrane protein</topology>
    </subcellularLocation>
</comment>
<dbReference type="AlphaFoldDB" id="A0A841TG26"/>
<dbReference type="GO" id="GO:0032153">
    <property type="term" value="C:cell division site"/>
    <property type="evidence" value="ECO:0007669"/>
    <property type="project" value="TreeGrafter"/>
</dbReference>
<organism evidence="7 8">
    <name type="scientific">Cohnella lubricantis</name>
    <dbReference type="NCBI Taxonomy" id="2163172"/>
    <lineage>
        <taxon>Bacteria</taxon>
        <taxon>Bacillati</taxon>
        <taxon>Bacillota</taxon>
        <taxon>Bacilli</taxon>
        <taxon>Bacillales</taxon>
        <taxon>Paenibacillaceae</taxon>
        <taxon>Cohnella</taxon>
    </lineage>
</organism>
<name>A0A841TG26_9BACL</name>
<dbReference type="PANTHER" id="PTHR30474:SF1">
    <property type="entry name" value="PEPTIDOGLYCAN GLYCOSYLTRANSFERASE MRDB"/>
    <property type="match status" value="1"/>
</dbReference>
<evidence type="ECO:0000256" key="3">
    <source>
        <dbReference type="ARBA" id="ARBA00022960"/>
    </source>
</evidence>
<feature type="transmembrane region" description="Helical" evidence="6">
    <location>
        <begin position="338"/>
        <end position="363"/>
    </location>
</feature>
<dbReference type="GO" id="GO:0051301">
    <property type="term" value="P:cell division"/>
    <property type="evidence" value="ECO:0007669"/>
    <property type="project" value="InterPro"/>
</dbReference>
<feature type="transmembrane region" description="Helical" evidence="6">
    <location>
        <begin position="144"/>
        <end position="162"/>
    </location>
</feature>
<evidence type="ECO:0000256" key="5">
    <source>
        <dbReference type="ARBA" id="ARBA00023136"/>
    </source>
</evidence>
<keyword evidence="4 6" id="KW-1133">Transmembrane helix</keyword>
<dbReference type="EMBL" id="JACJVN010000063">
    <property type="protein sequence ID" value="MBB6678889.1"/>
    <property type="molecule type" value="Genomic_DNA"/>
</dbReference>